<proteinExistence type="predicted"/>
<sequence length="456" mass="50234">MAQAEVVTDAELTTMTIVARVTSTATPEYHLWDVFTNRAHGFFAPKISHANDIYSQGQRDAADAGNYITSNIVDYGQQVKKNVNDMGEGAKDRVYSLGNQAKVSFDELGQEIKADVNRAENAIKEDGQSIKGKAQKKANNWGRDIKDDAERAKDRAQDDVHYVTKRIKHAGDDFYDKIYVESDRMTNEARHAAQQANLKSQEMSSGIRGYISRKLNGAASFIRGSGMQLRSDLGSSMNRLRDSVSSGLENATPSWPEKVFDSNRDPLVADYIHKLNQAAQQANSQVSSKLDMQSDIIEKIATRHLYSQLPLAGCYVPFVLLVVVFLVGRIWSYKAQLRRRVVQATSAAGSSAETTLAFQQEYFRISDAITTSCTYLVIIPMTTLILVIMELNGMANWLIGSCYTCLLAGSFAATQMSTLADLSPRSGNDVVAVGQRVTLGITVVIAVCCFINSLVY</sequence>
<dbReference type="EMBL" id="JANBOH010000006">
    <property type="protein sequence ID" value="KAJ1648411.1"/>
    <property type="molecule type" value="Genomic_DNA"/>
</dbReference>
<feature type="transmembrane region" description="Helical" evidence="1">
    <location>
        <begin position="437"/>
        <end position="455"/>
    </location>
</feature>
<name>A0A9W7XR63_9FUNG</name>
<keyword evidence="1" id="KW-0812">Transmembrane</keyword>
<dbReference type="Proteomes" id="UP001145021">
    <property type="component" value="Unassembled WGS sequence"/>
</dbReference>
<reference evidence="2" key="1">
    <citation type="submission" date="2022-07" db="EMBL/GenBank/DDBJ databases">
        <title>Phylogenomic reconstructions and comparative analyses of Kickxellomycotina fungi.</title>
        <authorList>
            <person name="Reynolds N.K."/>
            <person name="Stajich J.E."/>
            <person name="Barry K."/>
            <person name="Grigoriev I.V."/>
            <person name="Crous P."/>
            <person name="Smith M.E."/>
        </authorList>
    </citation>
    <scope>NUCLEOTIDE SEQUENCE</scope>
    <source>
        <strain evidence="2">NBRC 105413</strain>
    </source>
</reference>
<keyword evidence="1" id="KW-1133">Transmembrane helix</keyword>
<comment type="caution">
    <text evidence="2">The sequence shown here is derived from an EMBL/GenBank/DDBJ whole genome shotgun (WGS) entry which is preliminary data.</text>
</comment>
<evidence type="ECO:0000313" key="3">
    <source>
        <dbReference type="Proteomes" id="UP001145021"/>
    </source>
</evidence>
<evidence type="ECO:0000256" key="1">
    <source>
        <dbReference type="SAM" id="Phobius"/>
    </source>
</evidence>
<feature type="transmembrane region" description="Helical" evidence="1">
    <location>
        <begin position="368"/>
        <end position="389"/>
    </location>
</feature>
<protein>
    <submittedName>
        <fullName evidence="2">Uncharacterized protein</fullName>
    </submittedName>
</protein>
<dbReference type="Gene3D" id="1.20.120.20">
    <property type="entry name" value="Apolipoprotein"/>
    <property type="match status" value="1"/>
</dbReference>
<keyword evidence="1" id="KW-0472">Membrane</keyword>
<feature type="transmembrane region" description="Helical" evidence="1">
    <location>
        <begin position="395"/>
        <end position="416"/>
    </location>
</feature>
<keyword evidence="3" id="KW-1185">Reference proteome</keyword>
<evidence type="ECO:0000313" key="2">
    <source>
        <dbReference type="EMBL" id="KAJ1648411.1"/>
    </source>
</evidence>
<organism evidence="2 3">
    <name type="scientific">Coemansia asiatica</name>
    <dbReference type="NCBI Taxonomy" id="1052880"/>
    <lineage>
        <taxon>Eukaryota</taxon>
        <taxon>Fungi</taxon>
        <taxon>Fungi incertae sedis</taxon>
        <taxon>Zoopagomycota</taxon>
        <taxon>Kickxellomycotina</taxon>
        <taxon>Kickxellomycetes</taxon>
        <taxon>Kickxellales</taxon>
        <taxon>Kickxellaceae</taxon>
        <taxon>Coemansia</taxon>
    </lineage>
</organism>
<dbReference type="AlphaFoldDB" id="A0A9W7XR63"/>
<feature type="transmembrane region" description="Helical" evidence="1">
    <location>
        <begin position="309"/>
        <end position="331"/>
    </location>
</feature>
<accession>A0A9W7XR63</accession>
<gene>
    <name evidence="2" type="ORF">LPJ64_000360</name>
</gene>